<evidence type="ECO:0000256" key="1">
    <source>
        <dbReference type="SAM" id="MobiDB-lite"/>
    </source>
</evidence>
<feature type="compositionally biased region" description="Polar residues" evidence="1">
    <location>
        <begin position="995"/>
        <end position="1008"/>
    </location>
</feature>
<dbReference type="Proteomes" id="UP000515125">
    <property type="component" value="Unplaced"/>
</dbReference>
<dbReference type="RefSeq" id="XP_026191533.1">
    <property type="nucleotide sequence ID" value="XM_026335748.1"/>
</dbReference>
<dbReference type="InterPro" id="IPR001932">
    <property type="entry name" value="PPM-type_phosphatase-like_dom"/>
</dbReference>
<dbReference type="GeneID" id="34617879"/>
<feature type="compositionally biased region" description="Basic and acidic residues" evidence="1">
    <location>
        <begin position="912"/>
        <end position="921"/>
    </location>
</feature>
<feature type="compositionally biased region" description="Basic and acidic residues" evidence="1">
    <location>
        <begin position="1056"/>
        <end position="1066"/>
    </location>
</feature>
<feature type="region of interest" description="Disordered" evidence="1">
    <location>
        <begin position="91"/>
        <end position="134"/>
    </location>
</feature>
<reference evidence="4" key="1">
    <citation type="submission" date="2025-08" db="UniProtKB">
        <authorList>
            <consortium name="RefSeq"/>
        </authorList>
    </citation>
    <scope>IDENTIFICATION</scope>
</reference>
<name>A0A6P6RUL0_9EIME</name>
<organism evidence="3 4">
    <name type="scientific">Cyclospora cayetanensis</name>
    <dbReference type="NCBI Taxonomy" id="88456"/>
    <lineage>
        <taxon>Eukaryota</taxon>
        <taxon>Sar</taxon>
        <taxon>Alveolata</taxon>
        <taxon>Apicomplexa</taxon>
        <taxon>Conoidasida</taxon>
        <taxon>Coccidia</taxon>
        <taxon>Eucoccidiorida</taxon>
        <taxon>Eimeriorina</taxon>
        <taxon>Eimeriidae</taxon>
        <taxon>Cyclospora</taxon>
    </lineage>
</organism>
<feature type="region of interest" description="Disordered" evidence="1">
    <location>
        <begin position="708"/>
        <end position="921"/>
    </location>
</feature>
<feature type="domain" description="PPM-type phosphatase" evidence="2">
    <location>
        <begin position="312"/>
        <end position="690"/>
    </location>
</feature>
<proteinExistence type="predicted"/>
<feature type="compositionally biased region" description="Low complexity" evidence="1">
    <location>
        <begin position="748"/>
        <end position="778"/>
    </location>
</feature>
<sequence length="1144" mass="118375">MGGLHIQHEWQVGLPQPHSPLSHFAADVSATQVAKNSSCGSGILCPLQQPHAFDWVPSVAVLSDAGLEVGGVVVSLLDIISVRLIPEASQYSANEDCSSESPADLCGGSEEAGVSNKGELPSNDQTSAGAAVDGCDGISMGHSSGSESGAEKENVDWLGEAAQSGQVCKLVVLLRSPLPTAEPDPPLYPVPAGLEPEAGSCIVMSTTAASAAASLSSLEEAVAYAPLSVYVHLEAATALLPQLPVEPSLYPTWRRIMLQQRRLQIQQRQPSLQVAASAAGCRGTRCNKSAAASAAFPAGAAAAALIPFELQGGGCRLAKGSTSCCEDAFFYLEHEGCFGVFDGVGSWAVEGIDASRFSEGLAAAAAAEAAAHLHPERMSPQYLSLDANGRARLLLQRAHEAVCSSADNRWGSSTAAVGCIDRRTGKLGVACLGDSVLMVLRRQMMPCSMSFYASEAPSIKPEALLLSATGGMVGSAGSGSSRFPRLLRRCCWRTKEQRWENGAPYQLCNLPPKEEWETLRQQGCDRFVSVLERIDPQGDTADIAYAPPQPLLLQPGDLLLIFSDGVADNLFDREIEVFSSLAISPEEAALLQQQQQQQQQGKEGVQKHKQQLSQEEGQQKKTLIGFTPAQDIAELIVKIAKRKSQDGLYERPFVAAPEGTRALPAHLAGGEGEGPRGGKRDDISCVALWVTAAAPCTLPLAETKARTPAVPAAGPTAAAAAETLPTESATSKEEVIQTRSEAHEPGIATSSSVVAPSAPAAASTPSDPGDVAAARAAAPSESSQKLLCELRTPTSASRFRRASTPRALSSSPASPATPRASTPSAVAAASSPRKRNLGALSPAARTPSRSVSRTAGSPLGFMRPCGVSRSSGVGDSKDLSSPTSTPRKPLSAAMTQANAVPAGASPSTNAHAPEEAAESRLPRPNFAAFAVLRAAAAAVRGRAPGDRGKPASPRRAGAQGPPEAPEGPHGRIGSPGLRYSDTPKKPSRPSRPLNAASSKGTVSPCASTSAVAAPSAKLAASGDREARMVTSPPSSASQLAQTLQAEGTSSDGADEGPAKPREHQEEGVGQLSDPPAAQITERRSRRLSNVASAGDWKSHATGVPCSPKVAGALGGPFRRAGAVRAAASSPSGAVKRLRQCEKHM</sequence>
<protein>
    <submittedName>
        <fullName evidence="4">Uncharacterized protein LOC34617879</fullName>
    </submittedName>
</protein>
<feature type="compositionally biased region" description="Low complexity" evidence="1">
    <location>
        <begin position="593"/>
        <end position="603"/>
    </location>
</feature>
<dbReference type="AlphaFoldDB" id="A0A6P6RUL0"/>
<feature type="compositionally biased region" description="Low complexity" evidence="1">
    <location>
        <begin position="804"/>
        <end position="831"/>
    </location>
</feature>
<evidence type="ECO:0000313" key="4">
    <source>
        <dbReference type="RefSeq" id="XP_026191533.1"/>
    </source>
</evidence>
<dbReference type="InterPro" id="IPR036457">
    <property type="entry name" value="PPM-type-like_dom_sf"/>
</dbReference>
<dbReference type="SUPFAM" id="SSF81606">
    <property type="entry name" value="PP2C-like"/>
    <property type="match status" value="1"/>
</dbReference>
<dbReference type="OrthoDB" id="60843at2759"/>
<dbReference type="PROSITE" id="PS51746">
    <property type="entry name" value="PPM_2"/>
    <property type="match status" value="1"/>
</dbReference>
<evidence type="ECO:0000259" key="2">
    <source>
        <dbReference type="PROSITE" id="PS51746"/>
    </source>
</evidence>
<feature type="compositionally biased region" description="Polar residues" evidence="1">
    <location>
        <begin position="868"/>
        <end position="886"/>
    </location>
</feature>
<feature type="compositionally biased region" description="Polar residues" evidence="1">
    <location>
        <begin position="91"/>
        <end position="101"/>
    </location>
</feature>
<accession>A0A6P6RUL0</accession>
<dbReference type="GO" id="GO:0004722">
    <property type="term" value="F:protein serine/threonine phosphatase activity"/>
    <property type="evidence" value="ECO:0007669"/>
    <property type="project" value="TreeGrafter"/>
</dbReference>
<dbReference type="Gene3D" id="3.60.40.10">
    <property type="entry name" value="PPM-type phosphatase domain"/>
    <property type="match status" value="1"/>
</dbReference>
<feature type="compositionally biased region" description="Low complexity" evidence="1">
    <location>
        <begin position="708"/>
        <end position="729"/>
    </location>
</feature>
<feature type="compositionally biased region" description="Low complexity" evidence="1">
    <location>
        <begin position="1009"/>
        <end position="1021"/>
    </location>
</feature>
<feature type="region of interest" description="Disordered" evidence="1">
    <location>
        <begin position="593"/>
        <end position="619"/>
    </location>
</feature>
<dbReference type="PANTHER" id="PTHR12320:SF1">
    <property type="entry name" value="PROTEIN PHOSPHATASE PTC7 HOMOLOG"/>
    <property type="match status" value="1"/>
</dbReference>
<feature type="compositionally biased region" description="Basic and acidic residues" evidence="1">
    <location>
        <begin position="730"/>
        <end position="744"/>
    </location>
</feature>
<keyword evidence="3" id="KW-1185">Reference proteome</keyword>
<evidence type="ECO:0000313" key="3">
    <source>
        <dbReference type="Proteomes" id="UP000515125"/>
    </source>
</evidence>
<dbReference type="PANTHER" id="PTHR12320">
    <property type="entry name" value="PROTEIN PHOSPHATASE 2C"/>
    <property type="match status" value="1"/>
</dbReference>
<dbReference type="InterPro" id="IPR039123">
    <property type="entry name" value="PPTC7"/>
</dbReference>
<feature type="compositionally biased region" description="Low complexity" evidence="1">
    <location>
        <begin position="1115"/>
        <end position="1134"/>
    </location>
</feature>
<gene>
    <name evidence="4" type="primary">LOC34617879</name>
</gene>
<feature type="region of interest" description="Disordered" evidence="1">
    <location>
        <begin position="940"/>
        <end position="1144"/>
    </location>
</feature>
<feature type="compositionally biased region" description="Polar residues" evidence="1">
    <location>
        <begin position="1031"/>
        <end position="1051"/>
    </location>
</feature>